<feature type="compositionally biased region" description="Basic residues" evidence="2">
    <location>
        <begin position="71"/>
        <end position="84"/>
    </location>
</feature>
<accession>A0AAW2VRS3</accession>
<evidence type="ECO:0000256" key="2">
    <source>
        <dbReference type="SAM" id="MobiDB-lite"/>
    </source>
</evidence>
<dbReference type="EMBL" id="JACGWN010000009">
    <property type="protein sequence ID" value="KAL0432444.1"/>
    <property type="molecule type" value="Genomic_DNA"/>
</dbReference>
<name>A0AAW2VRS3_9LAMI</name>
<dbReference type="AlphaFoldDB" id="A0AAW2VRS3"/>
<gene>
    <name evidence="3" type="ORF">Slati_2578700</name>
</gene>
<feature type="region of interest" description="Disordered" evidence="2">
    <location>
        <begin position="64"/>
        <end position="87"/>
    </location>
</feature>
<dbReference type="InterPro" id="IPR007757">
    <property type="entry name" value="MT-A70-like"/>
</dbReference>
<evidence type="ECO:0000256" key="1">
    <source>
        <dbReference type="PROSITE-ProRule" id="PRU00489"/>
    </source>
</evidence>
<comment type="caution">
    <text evidence="3">The sequence shown here is derived from an EMBL/GenBank/DDBJ whole genome shotgun (WGS) entry which is preliminary data.</text>
</comment>
<dbReference type="Pfam" id="PF05063">
    <property type="entry name" value="MT-A70"/>
    <property type="match status" value="1"/>
</dbReference>
<protein>
    <submittedName>
        <fullName evidence="3">Methyltransferase-like protein 2</fullName>
    </submittedName>
</protein>
<dbReference type="PROSITE" id="PS51143">
    <property type="entry name" value="MT_A70"/>
    <property type="match status" value="1"/>
</dbReference>
<proteinExistence type="inferred from homology"/>
<evidence type="ECO:0000313" key="3">
    <source>
        <dbReference type="EMBL" id="KAL0432444.1"/>
    </source>
</evidence>
<comment type="similarity">
    <text evidence="1">Belongs to the MT-A70-like family.</text>
</comment>
<keyword evidence="3" id="KW-0489">Methyltransferase</keyword>
<reference evidence="3" key="1">
    <citation type="submission" date="2020-06" db="EMBL/GenBank/DDBJ databases">
        <authorList>
            <person name="Li T."/>
            <person name="Hu X."/>
            <person name="Zhang T."/>
            <person name="Song X."/>
            <person name="Zhang H."/>
            <person name="Dai N."/>
            <person name="Sheng W."/>
            <person name="Hou X."/>
            <person name="Wei L."/>
        </authorList>
    </citation>
    <scope>NUCLEOTIDE SEQUENCE</scope>
    <source>
        <strain evidence="3">KEN1</strain>
        <tissue evidence="3">Leaf</tissue>
    </source>
</reference>
<reference evidence="3" key="2">
    <citation type="journal article" date="2024" name="Plant">
        <title>Genomic evolution and insights into agronomic trait innovations of Sesamum species.</title>
        <authorList>
            <person name="Miao H."/>
            <person name="Wang L."/>
            <person name="Qu L."/>
            <person name="Liu H."/>
            <person name="Sun Y."/>
            <person name="Le M."/>
            <person name="Wang Q."/>
            <person name="Wei S."/>
            <person name="Zheng Y."/>
            <person name="Lin W."/>
            <person name="Duan Y."/>
            <person name="Cao H."/>
            <person name="Xiong S."/>
            <person name="Wang X."/>
            <person name="Wei L."/>
            <person name="Li C."/>
            <person name="Ma Q."/>
            <person name="Ju M."/>
            <person name="Zhao R."/>
            <person name="Li G."/>
            <person name="Mu C."/>
            <person name="Tian Q."/>
            <person name="Mei H."/>
            <person name="Zhang T."/>
            <person name="Gao T."/>
            <person name="Zhang H."/>
        </authorList>
    </citation>
    <scope>NUCLEOTIDE SEQUENCE</scope>
    <source>
        <strain evidence="3">KEN1</strain>
    </source>
</reference>
<dbReference type="GO" id="GO:0005634">
    <property type="term" value="C:nucleus"/>
    <property type="evidence" value="ECO:0007669"/>
    <property type="project" value="TreeGrafter"/>
</dbReference>
<dbReference type="GO" id="GO:0032259">
    <property type="term" value="P:methylation"/>
    <property type="evidence" value="ECO:0007669"/>
    <property type="project" value="UniProtKB-KW"/>
</dbReference>
<sequence>MAASESDDRLSAFLESGFYRFDDANALFVDPVRVLNRCYTRFRVSPSAHYSRFFPSSNFSTEIHNNVPKNSGKRKRREKEKKKSQALNLREQMADRRHQEVRVALSKAHEALLGASQVLETLRNLRDDGEERGGDSILRENELDFVELGSVWQAPFYEIALKVNEDEGAVENAGGESYYQKVITLFENHVANEASTDMEAELLDHKYILPKNSCFYMVWIGNLFRKSDLRQIHNLIPAESDCGFNLILIDPPWENSSAHQKLKYRTLPNRYFLSLPIKQLTHTAGALVALWVTNREKLRNFVENELFPKWGVKYATTFYWLKVKADGSLISELDLFHHRPYECLLLGFSHGKEMNSEQLLRPNHIPDNQVFISVPGDYSRKPPIGEILLDYVPGFKPARCIELFSREMIAGWTSWEKFILSVTTSLDILMTFALRHLRIVSITWPENYGWSLKEGSVNVAGHCCINFRGKSSPFLKCACGSTEAVGELTALEKQCQVNFGLKDSENSAMHVKTAVDEKRRWCRWKETTIRCKTIIFVTIAIKLGTLVRLASTNEIYGFVLMKLIFLDTSEGVAAATLCPYLADAIEVRASVVQVVVVSARFILKLMVVDVLKKPQGSYLEILEPDRHGS</sequence>
<dbReference type="GO" id="GO:0008168">
    <property type="term" value="F:methyltransferase activity"/>
    <property type="evidence" value="ECO:0007669"/>
    <property type="project" value="UniProtKB-KW"/>
</dbReference>
<keyword evidence="3" id="KW-0808">Transferase</keyword>
<dbReference type="PANTHER" id="PTHR12829:SF4">
    <property type="entry name" value="N(6)-ADENINE-SPECIFIC METHYLTRANSFERASE METTL4"/>
    <property type="match status" value="1"/>
</dbReference>
<organism evidence="3">
    <name type="scientific">Sesamum latifolium</name>
    <dbReference type="NCBI Taxonomy" id="2727402"/>
    <lineage>
        <taxon>Eukaryota</taxon>
        <taxon>Viridiplantae</taxon>
        <taxon>Streptophyta</taxon>
        <taxon>Embryophyta</taxon>
        <taxon>Tracheophyta</taxon>
        <taxon>Spermatophyta</taxon>
        <taxon>Magnoliopsida</taxon>
        <taxon>eudicotyledons</taxon>
        <taxon>Gunneridae</taxon>
        <taxon>Pentapetalae</taxon>
        <taxon>asterids</taxon>
        <taxon>lamiids</taxon>
        <taxon>Lamiales</taxon>
        <taxon>Pedaliaceae</taxon>
        <taxon>Sesamum</taxon>
    </lineage>
</organism>
<dbReference type="PANTHER" id="PTHR12829">
    <property type="entry name" value="N6-ADENOSINE-METHYLTRANSFERASE"/>
    <property type="match status" value="1"/>
</dbReference>